<reference evidence="2 3" key="1">
    <citation type="journal article" date="2016" name="Nat. Commun.">
        <title>Thousands of microbial genomes shed light on interconnected biogeochemical processes in an aquifer system.</title>
        <authorList>
            <person name="Anantharaman K."/>
            <person name="Brown C.T."/>
            <person name="Hug L.A."/>
            <person name="Sharon I."/>
            <person name="Castelle C.J."/>
            <person name="Probst A.J."/>
            <person name="Thomas B.C."/>
            <person name="Singh A."/>
            <person name="Wilkins M.J."/>
            <person name="Karaoz U."/>
            <person name="Brodie E.L."/>
            <person name="Williams K.H."/>
            <person name="Hubbard S.S."/>
            <person name="Banfield J.F."/>
        </authorList>
    </citation>
    <scope>NUCLEOTIDE SEQUENCE [LARGE SCALE GENOMIC DNA]</scope>
</reference>
<keyword evidence="1" id="KW-0472">Membrane</keyword>
<name>A0A1G2G198_9BACT</name>
<proteinExistence type="predicted"/>
<dbReference type="AlphaFoldDB" id="A0A1G2G198"/>
<comment type="caution">
    <text evidence="2">The sequence shown here is derived from an EMBL/GenBank/DDBJ whole genome shotgun (WGS) entry which is preliminary data.</text>
</comment>
<evidence type="ECO:0000313" key="3">
    <source>
        <dbReference type="Proteomes" id="UP000176700"/>
    </source>
</evidence>
<sequence>MDLRNVNRQKPEETAIKSRKFTGGEKVLIGAITLVFLFVFYVTLDANKYKALVRVIEGEGRVGVNPTTEALDFGDLSRGTSAVRGVEIVNATPIPMFIMVLRVGGISELMDLDKNNFVLSARETERLQFTVFIPASAPVGEEFSGRVFLFKVPGPWRKS</sequence>
<protein>
    <submittedName>
        <fullName evidence="2">Uncharacterized protein</fullName>
    </submittedName>
</protein>
<organism evidence="2 3">
    <name type="scientific">Candidatus Ryanbacteria bacterium RIFCSPHIGHO2_01_45_13</name>
    <dbReference type="NCBI Taxonomy" id="1802112"/>
    <lineage>
        <taxon>Bacteria</taxon>
        <taxon>Candidatus Ryaniibacteriota</taxon>
    </lineage>
</organism>
<dbReference type="Proteomes" id="UP000176700">
    <property type="component" value="Unassembled WGS sequence"/>
</dbReference>
<accession>A0A1G2G198</accession>
<evidence type="ECO:0000256" key="1">
    <source>
        <dbReference type="SAM" id="Phobius"/>
    </source>
</evidence>
<keyword evidence="1" id="KW-1133">Transmembrane helix</keyword>
<gene>
    <name evidence="2" type="ORF">A2W41_04765</name>
</gene>
<evidence type="ECO:0000313" key="2">
    <source>
        <dbReference type="EMBL" id="OGZ43772.1"/>
    </source>
</evidence>
<dbReference type="EMBL" id="MHNI01000003">
    <property type="protein sequence ID" value="OGZ43772.1"/>
    <property type="molecule type" value="Genomic_DNA"/>
</dbReference>
<keyword evidence="1" id="KW-0812">Transmembrane</keyword>
<feature type="transmembrane region" description="Helical" evidence="1">
    <location>
        <begin position="27"/>
        <end position="44"/>
    </location>
</feature>